<name>A0A8H3EHL4_9LECA</name>
<evidence type="ECO:0000259" key="1">
    <source>
        <dbReference type="Pfam" id="PF24864"/>
    </source>
</evidence>
<evidence type="ECO:0000313" key="2">
    <source>
        <dbReference type="EMBL" id="CAF9904723.1"/>
    </source>
</evidence>
<accession>A0A8H3EHL4</accession>
<reference evidence="2" key="1">
    <citation type="submission" date="2021-03" db="EMBL/GenBank/DDBJ databases">
        <authorList>
            <person name="Tagirdzhanova G."/>
        </authorList>
    </citation>
    <scope>NUCLEOTIDE SEQUENCE</scope>
</reference>
<keyword evidence="3" id="KW-1185">Reference proteome</keyword>
<dbReference type="PANTHER" id="PTHR42085:SF1">
    <property type="entry name" value="F-BOX DOMAIN-CONTAINING PROTEIN"/>
    <property type="match status" value="1"/>
</dbReference>
<comment type="caution">
    <text evidence="2">The sequence shown here is derived from an EMBL/GenBank/DDBJ whole genome shotgun (WGS) entry which is preliminary data.</text>
</comment>
<evidence type="ECO:0000313" key="3">
    <source>
        <dbReference type="Proteomes" id="UP000664521"/>
    </source>
</evidence>
<dbReference type="InterPro" id="IPR056632">
    <property type="entry name" value="DUF7730"/>
</dbReference>
<dbReference type="Proteomes" id="UP000664521">
    <property type="component" value="Unassembled WGS sequence"/>
</dbReference>
<feature type="domain" description="DUF7730" evidence="1">
    <location>
        <begin position="15"/>
        <end position="148"/>
    </location>
</feature>
<dbReference type="InterPro" id="IPR038883">
    <property type="entry name" value="AN11006-like"/>
</dbReference>
<dbReference type="Pfam" id="PF24864">
    <property type="entry name" value="DUF7730"/>
    <property type="match status" value="1"/>
</dbReference>
<protein>
    <recommendedName>
        <fullName evidence="1">DUF7730 domain-containing protein</fullName>
    </recommendedName>
</protein>
<gene>
    <name evidence="2" type="ORF">HETSPECPRED_004766</name>
</gene>
<organism evidence="2 3">
    <name type="scientific">Heterodermia speciosa</name>
    <dbReference type="NCBI Taxonomy" id="116794"/>
    <lineage>
        <taxon>Eukaryota</taxon>
        <taxon>Fungi</taxon>
        <taxon>Dikarya</taxon>
        <taxon>Ascomycota</taxon>
        <taxon>Pezizomycotina</taxon>
        <taxon>Lecanoromycetes</taxon>
        <taxon>OSLEUM clade</taxon>
        <taxon>Lecanoromycetidae</taxon>
        <taxon>Caliciales</taxon>
        <taxon>Physciaceae</taxon>
        <taxon>Heterodermia</taxon>
    </lineage>
</organism>
<dbReference type="EMBL" id="CAJPDS010000003">
    <property type="protein sequence ID" value="CAF9904723.1"/>
    <property type="molecule type" value="Genomic_DNA"/>
</dbReference>
<proteinExistence type="predicted"/>
<sequence>MNGQLRSPEAALLNSSLNKLPPEVRGILYSYLLTQRYEILISHKRFRRRFEKQGLFPEHCMLCSRDQALCNCNNFKISEEFYYQHEQLPHLSISTAILSTCRIVYNEAAPLLYKQNSFHFADPTSLERFKTATDSNYNHKVESLVLTVHSARNEVRYRWENFLGESKTLALAKHFPNLKNVVVKLRGQYELLSGVELGNFCLGLKQKLQHSKLLDWVHVNGLVDAGAILAFESLVQKPKSSDVDEKTAQTDVTSCWSREGWTNVTIWWGHAGDKSPYTPPFQALDLHVKRVLQCAPVRGSKVTAREVALPYVTGVGGISGALAFM</sequence>
<dbReference type="AlphaFoldDB" id="A0A8H3EHL4"/>
<dbReference type="OrthoDB" id="62952at2759"/>
<dbReference type="PANTHER" id="PTHR42085">
    <property type="entry name" value="F-BOX DOMAIN-CONTAINING PROTEIN"/>
    <property type="match status" value="1"/>
</dbReference>